<protein>
    <recommendedName>
        <fullName evidence="3">Tetratricopeptide repeat protein</fullName>
    </recommendedName>
</protein>
<evidence type="ECO:0000313" key="2">
    <source>
        <dbReference type="Proteomes" id="UP000320390"/>
    </source>
</evidence>
<evidence type="ECO:0008006" key="3">
    <source>
        <dbReference type="Google" id="ProtNLM"/>
    </source>
</evidence>
<dbReference type="EMBL" id="CP036434">
    <property type="protein sequence ID" value="QDV05163.1"/>
    <property type="molecule type" value="Genomic_DNA"/>
</dbReference>
<accession>A0A518EM59</accession>
<name>A0A518EM59_9BACT</name>
<gene>
    <name evidence="1" type="ORF">Poly30_06590</name>
</gene>
<dbReference type="AlphaFoldDB" id="A0A518EM59"/>
<evidence type="ECO:0000313" key="1">
    <source>
        <dbReference type="EMBL" id="QDV05163.1"/>
    </source>
</evidence>
<organism evidence="1 2">
    <name type="scientific">Saltatorellus ferox</name>
    <dbReference type="NCBI Taxonomy" id="2528018"/>
    <lineage>
        <taxon>Bacteria</taxon>
        <taxon>Pseudomonadati</taxon>
        <taxon>Planctomycetota</taxon>
        <taxon>Planctomycetia</taxon>
        <taxon>Planctomycetia incertae sedis</taxon>
        <taxon>Saltatorellus</taxon>
    </lineage>
</organism>
<keyword evidence="2" id="KW-1185">Reference proteome</keyword>
<reference evidence="1 2" key="1">
    <citation type="submission" date="2019-02" db="EMBL/GenBank/DDBJ databases">
        <title>Deep-cultivation of Planctomycetes and their phenomic and genomic characterization uncovers novel biology.</title>
        <authorList>
            <person name="Wiegand S."/>
            <person name="Jogler M."/>
            <person name="Boedeker C."/>
            <person name="Pinto D."/>
            <person name="Vollmers J."/>
            <person name="Rivas-Marin E."/>
            <person name="Kohn T."/>
            <person name="Peeters S.H."/>
            <person name="Heuer A."/>
            <person name="Rast P."/>
            <person name="Oberbeckmann S."/>
            <person name="Bunk B."/>
            <person name="Jeske O."/>
            <person name="Meyerdierks A."/>
            <person name="Storesund J.E."/>
            <person name="Kallscheuer N."/>
            <person name="Luecker S."/>
            <person name="Lage O.M."/>
            <person name="Pohl T."/>
            <person name="Merkel B.J."/>
            <person name="Hornburger P."/>
            <person name="Mueller R.-W."/>
            <person name="Bruemmer F."/>
            <person name="Labrenz M."/>
            <person name="Spormann A.M."/>
            <person name="Op den Camp H."/>
            <person name="Overmann J."/>
            <person name="Amann R."/>
            <person name="Jetten M.S.M."/>
            <person name="Mascher T."/>
            <person name="Medema M.H."/>
            <person name="Devos D.P."/>
            <person name="Kaster A.-K."/>
            <person name="Ovreas L."/>
            <person name="Rohde M."/>
            <person name="Galperin M.Y."/>
            <person name="Jogler C."/>
        </authorList>
    </citation>
    <scope>NUCLEOTIDE SEQUENCE [LARGE SCALE GENOMIC DNA]</scope>
    <source>
        <strain evidence="1 2">Poly30</strain>
    </source>
</reference>
<dbReference type="Proteomes" id="UP000320390">
    <property type="component" value="Chromosome"/>
</dbReference>
<sequence>MISRVLSVPPQAAQAESLRQVLASSSRKSQRGHAAALLGAEVGTWLATHRRAPLFFVDVEPGSSSQLWQREWDPLAAGTPLSTLHGPAARVASLALAELFPSVGAYRRAAAVATLCGDDQEALRITDHGLRRLHPRANFDALILSRAFSSMRLGRIGESLRCYRLVAANGTPEERCNALFSGALIAADCGLFMSMRWFLDRARDEEPIMNERWKSAITRTRARREGKDATKKLLLLLGES</sequence>
<proteinExistence type="predicted"/>